<dbReference type="InParanoid" id="A0A0D0AY97"/>
<protein>
    <recommendedName>
        <fullName evidence="3">Endonuclease/exonuclease/phosphatase domain-containing protein</fullName>
    </recommendedName>
</protein>
<reference evidence="1 2" key="1">
    <citation type="submission" date="2014-04" db="EMBL/GenBank/DDBJ databases">
        <authorList>
            <consortium name="DOE Joint Genome Institute"/>
            <person name="Kuo A."/>
            <person name="Ruytinx J."/>
            <person name="Rineau F."/>
            <person name="Colpaert J."/>
            <person name="Kohler A."/>
            <person name="Nagy L.G."/>
            <person name="Floudas D."/>
            <person name="Copeland A."/>
            <person name="Barry K.W."/>
            <person name="Cichocki N."/>
            <person name="Veneault-Fourrey C."/>
            <person name="LaButti K."/>
            <person name="Lindquist E.A."/>
            <person name="Lipzen A."/>
            <person name="Lundell T."/>
            <person name="Morin E."/>
            <person name="Murat C."/>
            <person name="Sun H."/>
            <person name="Tunlid A."/>
            <person name="Henrissat B."/>
            <person name="Grigoriev I.V."/>
            <person name="Hibbett D.S."/>
            <person name="Martin F."/>
            <person name="Nordberg H.P."/>
            <person name="Cantor M.N."/>
            <person name="Hua S.X."/>
        </authorList>
    </citation>
    <scope>NUCLEOTIDE SEQUENCE [LARGE SCALE GENOMIC DNA]</scope>
    <source>
        <strain evidence="1 2">UH-Slu-Lm8-n1</strain>
    </source>
</reference>
<sequence length="101" mass="11577">NSPIARDWDVVALQEPHINLLKNSISSPYFHAVYPTTRFSSPDLTSRTITLISKSFDTNSWQQIAFPSPDIIVIQFRGPFRRCTIFNIYNDCLLTDTQEAL</sequence>
<reference evidence="2" key="2">
    <citation type="submission" date="2015-01" db="EMBL/GenBank/DDBJ databases">
        <title>Evolutionary Origins and Diversification of the Mycorrhizal Mutualists.</title>
        <authorList>
            <consortium name="DOE Joint Genome Institute"/>
            <consortium name="Mycorrhizal Genomics Consortium"/>
            <person name="Kohler A."/>
            <person name="Kuo A."/>
            <person name="Nagy L.G."/>
            <person name="Floudas D."/>
            <person name="Copeland A."/>
            <person name="Barry K.W."/>
            <person name="Cichocki N."/>
            <person name="Veneault-Fourrey C."/>
            <person name="LaButti K."/>
            <person name="Lindquist E.A."/>
            <person name="Lipzen A."/>
            <person name="Lundell T."/>
            <person name="Morin E."/>
            <person name="Murat C."/>
            <person name="Riley R."/>
            <person name="Ohm R."/>
            <person name="Sun H."/>
            <person name="Tunlid A."/>
            <person name="Henrissat B."/>
            <person name="Grigoriev I.V."/>
            <person name="Hibbett D.S."/>
            <person name="Martin F."/>
        </authorList>
    </citation>
    <scope>NUCLEOTIDE SEQUENCE [LARGE SCALE GENOMIC DNA]</scope>
    <source>
        <strain evidence="2">UH-Slu-Lm8-n1</strain>
    </source>
</reference>
<organism evidence="1 2">
    <name type="scientific">Suillus luteus UH-Slu-Lm8-n1</name>
    <dbReference type="NCBI Taxonomy" id="930992"/>
    <lineage>
        <taxon>Eukaryota</taxon>
        <taxon>Fungi</taxon>
        <taxon>Dikarya</taxon>
        <taxon>Basidiomycota</taxon>
        <taxon>Agaricomycotina</taxon>
        <taxon>Agaricomycetes</taxon>
        <taxon>Agaricomycetidae</taxon>
        <taxon>Boletales</taxon>
        <taxon>Suillineae</taxon>
        <taxon>Suillaceae</taxon>
        <taxon>Suillus</taxon>
    </lineage>
</organism>
<dbReference type="EMBL" id="KN835229">
    <property type="protein sequence ID" value="KIK42774.1"/>
    <property type="molecule type" value="Genomic_DNA"/>
</dbReference>
<dbReference type="AlphaFoldDB" id="A0A0D0AY97"/>
<dbReference type="Gene3D" id="3.60.10.10">
    <property type="entry name" value="Endonuclease/exonuclease/phosphatase"/>
    <property type="match status" value="1"/>
</dbReference>
<dbReference type="Proteomes" id="UP000054485">
    <property type="component" value="Unassembled WGS sequence"/>
</dbReference>
<name>A0A0D0AY97_9AGAM</name>
<gene>
    <name evidence="1" type="ORF">CY34DRAFT_65764</name>
</gene>
<feature type="non-terminal residue" evidence="1">
    <location>
        <position position="101"/>
    </location>
</feature>
<proteinExistence type="predicted"/>
<dbReference type="InterPro" id="IPR036691">
    <property type="entry name" value="Endo/exonu/phosph_ase_sf"/>
</dbReference>
<dbReference type="HOGENOM" id="CLU_159031_1_0_1"/>
<dbReference type="SUPFAM" id="SSF56219">
    <property type="entry name" value="DNase I-like"/>
    <property type="match status" value="1"/>
</dbReference>
<accession>A0A0D0AY97</accession>
<dbReference type="OrthoDB" id="2840473at2759"/>
<evidence type="ECO:0000313" key="2">
    <source>
        <dbReference type="Proteomes" id="UP000054485"/>
    </source>
</evidence>
<keyword evidence="2" id="KW-1185">Reference proteome</keyword>
<feature type="non-terminal residue" evidence="1">
    <location>
        <position position="1"/>
    </location>
</feature>
<evidence type="ECO:0000313" key="1">
    <source>
        <dbReference type="EMBL" id="KIK42774.1"/>
    </source>
</evidence>
<evidence type="ECO:0008006" key="3">
    <source>
        <dbReference type="Google" id="ProtNLM"/>
    </source>
</evidence>